<protein>
    <submittedName>
        <fullName evidence="1">Uncharacterized protein</fullName>
    </submittedName>
</protein>
<dbReference type="AlphaFoldDB" id="A0A645CB73"/>
<reference evidence="1" key="1">
    <citation type="submission" date="2019-08" db="EMBL/GenBank/DDBJ databases">
        <authorList>
            <person name="Kucharzyk K."/>
            <person name="Murdoch R.W."/>
            <person name="Higgins S."/>
            <person name="Loffler F."/>
        </authorList>
    </citation>
    <scope>NUCLEOTIDE SEQUENCE</scope>
</reference>
<comment type="caution">
    <text evidence="1">The sequence shown here is derived from an EMBL/GenBank/DDBJ whole genome shotgun (WGS) entry which is preliminary data.</text>
</comment>
<gene>
    <name evidence="1" type="ORF">SDC9_121164</name>
</gene>
<evidence type="ECO:0000313" key="1">
    <source>
        <dbReference type="EMBL" id="MPM74179.1"/>
    </source>
</evidence>
<accession>A0A645CB73</accession>
<sequence>MEKLEIKYDDKHIKRNIYILIKNIEYIRIKEREDKVDKYLKEVMGFSKAIKKTIEYDVYDIYEDFDCEIKVALQELIALADSYTLAVKYINIENDNGMKYKKKMKDMMLDKVDALMNIFE</sequence>
<dbReference type="EMBL" id="VSSQ01025799">
    <property type="protein sequence ID" value="MPM74179.1"/>
    <property type="molecule type" value="Genomic_DNA"/>
</dbReference>
<name>A0A645CB73_9ZZZZ</name>
<organism evidence="1">
    <name type="scientific">bioreactor metagenome</name>
    <dbReference type="NCBI Taxonomy" id="1076179"/>
    <lineage>
        <taxon>unclassified sequences</taxon>
        <taxon>metagenomes</taxon>
        <taxon>ecological metagenomes</taxon>
    </lineage>
</organism>
<proteinExistence type="predicted"/>